<dbReference type="InterPro" id="IPR018076">
    <property type="entry name" value="T2SS_GspF_dom"/>
</dbReference>
<evidence type="ECO:0000313" key="9">
    <source>
        <dbReference type="EMBL" id="CAB4769786.1"/>
    </source>
</evidence>
<dbReference type="PANTHER" id="PTHR35007:SF3">
    <property type="entry name" value="POSSIBLE CONSERVED ALANINE RICH MEMBRANE PROTEIN"/>
    <property type="match status" value="1"/>
</dbReference>
<evidence type="ECO:0000313" key="13">
    <source>
        <dbReference type="EMBL" id="CAB5025230.1"/>
    </source>
</evidence>
<evidence type="ECO:0000313" key="10">
    <source>
        <dbReference type="EMBL" id="CAB4812223.1"/>
    </source>
</evidence>
<dbReference type="EMBL" id="CAFBMF010000043">
    <property type="protein sequence ID" value="CAB4899208.1"/>
    <property type="molecule type" value="Genomic_DNA"/>
</dbReference>
<feature type="transmembrane region" description="Helical" evidence="6">
    <location>
        <begin position="196"/>
        <end position="215"/>
    </location>
</feature>
<dbReference type="EMBL" id="CAEZZP010000035">
    <property type="protein sequence ID" value="CAB4769786.1"/>
    <property type="molecule type" value="Genomic_DNA"/>
</dbReference>
<evidence type="ECO:0000313" key="11">
    <source>
        <dbReference type="EMBL" id="CAB4871781.1"/>
    </source>
</evidence>
<gene>
    <name evidence="8" type="ORF">UFOPK2658_01130</name>
    <name evidence="9" type="ORF">UFOPK2880_00745</name>
    <name evidence="10" type="ORF">UFOPK3004_01319</name>
    <name evidence="11" type="ORF">UFOPK3304_01047</name>
    <name evidence="12" type="ORF">UFOPK3494_00846</name>
    <name evidence="13" type="ORF">UFOPK4134_00519</name>
</gene>
<evidence type="ECO:0000313" key="12">
    <source>
        <dbReference type="EMBL" id="CAB4899208.1"/>
    </source>
</evidence>
<evidence type="ECO:0000313" key="8">
    <source>
        <dbReference type="EMBL" id="CAB4722347.1"/>
    </source>
</evidence>
<evidence type="ECO:0000256" key="4">
    <source>
        <dbReference type="ARBA" id="ARBA00022989"/>
    </source>
</evidence>
<dbReference type="EMBL" id="CAFAAL010000132">
    <property type="protein sequence ID" value="CAB4812223.1"/>
    <property type="molecule type" value="Genomic_DNA"/>
</dbReference>
<dbReference type="PANTHER" id="PTHR35007">
    <property type="entry name" value="INTEGRAL MEMBRANE PROTEIN-RELATED"/>
    <property type="match status" value="1"/>
</dbReference>
<dbReference type="EMBL" id="CAFBLJ010000049">
    <property type="protein sequence ID" value="CAB4871781.1"/>
    <property type="molecule type" value="Genomic_DNA"/>
</dbReference>
<feature type="domain" description="Type II secretion system protein GspF" evidence="7">
    <location>
        <begin position="56"/>
        <end position="181"/>
    </location>
</feature>
<dbReference type="GO" id="GO:0005886">
    <property type="term" value="C:plasma membrane"/>
    <property type="evidence" value="ECO:0007669"/>
    <property type="project" value="UniProtKB-SubCell"/>
</dbReference>
<evidence type="ECO:0000256" key="1">
    <source>
        <dbReference type="ARBA" id="ARBA00004651"/>
    </source>
</evidence>
<feature type="transmembrane region" description="Helical" evidence="6">
    <location>
        <begin position="165"/>
        <end position="184"/>
    </location>
</feature>
<protein>
    <submittedName>
        <fullName evidence="11">Unannotated protein</fullName>
    </submittedName>
</protein>
<proteinExistence type="predicted"/>
<sequence length="237" mass="25412">MSFVIRLLLGLGLATGTLLVLAGLRGVVVMASGQVTPRPSRRTVDDTKLVEALAVWTEQLRDTMAGARGLEQALTVTASTAPIVIRPAIQQLSAELGFTSLPDAVRNFATVVDHPLADFVAAALITASENQVRDMGSLLGNLADCCRDDVRMRTRVWVARARIRSAVRIISVVVVAFVGGLIAFNPSYLAPYASPTGLIALAIVILMFAVSFVLLQRLGQFSAPQRFIARRTDRALS</sequence>
<evidence type="ECO:0000256" key="3">
    <source>
        <dbReference type="ARBA" id="ARBA00022692"/>
    </source>
</evidence>
<dbReference type="EMBL" id="CAFBPS010000024">
    <property type="protein sequence ID" value="CAB5025230.1"/>
    <property type="molecule type" value="Genomic_DNA"/>
</dbReference>
<dbReference type="EMBL" id="CAEZYH010000047">
    <property type="protein sequence ID" value="CAB4722347.1"/>
    <property type="molecule type" value="Genomic_DNA"/>
</dbReference>
<name>A0A6J7DMG8_9ZZZZ</name>
<organism evidence="11">
    <name type="scientific">freshwater metagenome</name>
    <dbReference type="NCBI Taxonomy" id="449393"/>
    <lineage>
        <taxon>unclassified sequences</taxon>
        <taxon>metagenomes</taxon>
        <taxon>ecological metagenomes</taxon>
    </lineage>
</organism>
<comment type="subcellular location">
    <subcellularLocation>
        <location evidence="1">Cell membrane</location>
        <topology evidence="1">Multi-pass membrane protein</topology>
    </subcellularLocation>
</comment>
<accession>A0A6J7DMG8</accession>
<evidence type="ECO:0000256" key="2">
    <source>
        <dbReference type="ARBA" id="ARBA00022475"/>
    </source>
</evidence>
<evidence type="ECO:0000256" key="5">
    <source>
        <dbReference type="ARBA" id="ARBA00023136"/>
    </source>
</evidence>
<evidence type="ECO:0000256" key="6">
    <source>
        <dbReference type="SAM" id="Phobius"/>
    </source>
</evidence>
<keyword evidence="2" id="KW-1003">Cell membrane</keyword>
<keyword evidence="5 6" id="KW-0472">Membrane</keyword>
<evidence type="ECO:0000259" key="7">
    <source>
        <dbReference type="Pfam" id="PF00482"/>
    </source>
</evidence>
<feature type="transmembrane region" description="Helical" evidence="6">
    <location>
        <begin position="6"/>
        <end position="32"/>
    </location>
</feature>
<dbReference type="AlphaFoldDB" id="A0A6J7DMG8"/>
<reference evidence="11" key="1">
    <citation type="submission" date="2020-05" db="EMBL/GenBank/DDBJ databases">
        <authorList>
            <person name="Chiriac C."/>
            <person name="Salcher M."/>
            <person name="Ghai R."/>
            <person name="Kavagutti S V."/>
        </authorList>
    </citation>
    <scope>NUCLEOTIDE SEQUENCE</scope>
</reference>
<keyword evidence="3 6" id="KW-0812">Transmembrane</keyword>
<keyword evidence="4 6" id="KW-1133">Transmembrane helix</keyword>
<dbReference type="Pfam" id="PF00482">
    <property type="entry name" value="T2SSF"/>
    <property type="match status" value="1"/>
</dbReference>